<dbReference type="RefSeq" id="WP_207683059.1">
    <property type="nucleotide sequence ID" value="NZ_CP061800.1"/>
</dbReference>
<dbReference type="SUPFAM" id="SSF52540">
    <property type="entry name" value="P-loop containing nucleoside triphosphate hydrolases"/>
    <property type="match status" value="1"/>
</dbReference>
<sequence>MKKHFETLTIKQFRGLQESELSQLGRINLLVGPNNSGKTSILEAISAYCHPLDPL</sequence>
<reference evidence="2" key="1">
    <citation type="journal article" date="2021" name="Microb. Physiol.">
        <title>Proteogenomic Insights into the Physiology of Marine, Sulfate-Reducing, Filamentous Desulfonema limicola and Desulfonema magnum.</title>
        <authorList>
            <person name="Schnaars V."/>
            <person name="Wohlbrand L."/>
            <person name="Scheve S."/>
            <person name="Hinrichs C."/>
            <person name="Reinhardt R."/>
            <person name="Rabus R."/>
        </authorList>
    </citation>
    <scope>NUCLEOTIDE SEQUENCE</scope>
    <source>
        <strain evidence="2">4be13</strain>
    </source>
</reference>
<evidence type="ECO:0000313" key="3">
    <source>
        <dbReference type="Proteomes" id="UP000663722"/>
    </source>
</evidence>
<organism evidence="2 3">
    <name type="scientific">Desulfonema magnum</name>
    <dbReference type="NCBI Taxonomy" id="45655"/>
    <lineage>
        <taxon>Bacteria</taxon>
        <taxon>Pseudomonadati</taxon>
        <taxon>Thermodesulfobacteriota</taxon>
        <taxon>Desulfobacteria</taxon>
        <taxon>Desulfobacterales</taxon>
        <taxon>Desulfococcaceae</taxon>
        <taxon>Desulfonema</taxon>
    </lineage>
</organism>
<dbReference type="KEGG" id="dmm:dnm_042210"/>
<dbReference type="InterPro" id="IPR027417">
    <property type="entry name" value="P-loop_NTPase"/>
</dbReference>
<dbReference type="Pfam" id="PF13175">
    <property type="entry name" value="AAA_15"/>
    <property type="match status" value="1"/>
</dbReference>
<protein>
    <submittedName>
        <fullName evidence="2">AAA ATPase-like domain-containing protein</fullName>
    </submittedName>
</protein>
<gene>
    <name evidence="2" type="ORF">dnm_042210</name>
</gene>
<feature type="domain" description="Endonuclease GajA/Old nuclease/RecF-like AAA" evidence="1">
    <location>
        <begin position="7"/>
        <end position="46"/>
    </location>
</feature>
<dbReference type="InterPro" id="IPR041685">
    <property type="entry name" value="AAA_GajA/Old/RecF-like"/>
</dbReference>
<name>A0A975BNJ0_9BACT</name>
<accession>A0A975BNJ0</accession>
<proteinExistence type="predicted"/>
<dbReference type="Proteomes" id="UP000663722">
    <property type="component" value="Chromosome"/>
</dbReference>
<evidence type="ECO:0000313" key="2">
    <source>
        <dbReference type="EMBL" id="QTA88180.1"/>
    </source>
</evidence>
<evidence type="ECO:0000259" key="1">
    <source>
        <dbReference type="Pfam" id="PF13175"/>
    </source>
</evidence>
<dbReference type="Gene3D" id="3.40.50.300">
    <property type="entry name" value="P-loop containing nucleotide triphosphate hydrolases"/>
    <property type="match status" value="1"/>
</dbReference>
<dbReference type="EMBL" id="CP061800">
    <property type="protein sequence ID" value="QTA88180.1"/>
    <property type="molecule type" value="Genomic_DNA"/>
</dbReference>
<dbReference type="AlphaFoldDB" id="A0A975BNJ0"/>
<keyword evidence="3" id="KW-1185">Reference proteome</keyword>